<dbReference type="GO" id="GO:0016655">
    <property type="term" value="F:oxidoreductase activity, acting on NAD(P)H, quinone or similar compound as acceptor"/>
    <property type="evidence" value="ECO:0007669"/>
    <property type="project" value="InterPro"/>
</dbReference>
<dbReference type="SUPFAM" id="SSF52218">
    <property type="entry name" value="Flavoproteins"/>
    <property type="match status" value="1"/>
</dbReference>
<dbReference type="InterPro" id="IPR050104">
    <property type="entry name" value="FMN-dep_NADH:Q_OxRdtase_AzoR1"/>
</dbReference>
<keyword evidence="9" id="KW-1185">Reference proteome</keyword>
<dbReference type="PANTHER" id="PTHR43741:SF2">
    <property type="entry name" value="FMN-DEPENDENT NADH:QUINONE OXIDOREDUCTASE"/>
    <property type="match status" value="1"/>
</dbReference>
<comment type="catalytic activity">
    <reaction evidence="5">
        <text>N,N-dimethyl-1,4-phenylenediamine + anthranilate + 2 NAD(+) = 2-(4-dimethylaminophenyl)diazenylbenzoate + 2 NADH + 2 H(+)</text>
        <dbReference type="Rhea" id="RHEA:55872"/>
        <dbReference type="ChEBI" id="CHEBI:15378"/>
        <dbReference type="ChEBI" id="CHEBI:15783"/>
        <dbReference type="ChEBI" id="CHEBI:16567"/>
        <dbReference type="ChEBI" id="CHEBI:57540"/>
        <dbReference type="ChEBI" id="CHEBI:57945"/>
        <dbReference type="ChEBI" id="CHEBI:71579"/>
        <dbReference type="EC" id="1.7.1.17"/>
    </reaction>
    <physiologicalReaction direction="right-to-left" evidence="5">
        <dbReference type="Rhea" id="RHEA:55874"/>
    </physiologicalReaction>
</comment>
<evidence type="ECO:0000313" key="9">
    <source>
        <dbReference type="Proteomes" id="UP000737113"/>
    </source>
</evidence>
<keyword evidence="1 6" id="KW-0285">Flavoprotein</keyword>
<keyword evidence="2 6" id="KW-0288">FMN</keyword>
<dbReference type="AlphaFoldDB" id="A0A972FVZ3"/>
<proteinExistence type="inferred from homology"/>
<organism evidence="8 9">
    <name type="scientific">Shewanella salipaludis</name>
    <dbReference type="NCBI Taxonomy" id="2723052"/>
    <lineage>
        <taxon>Bacteria</taxon>
        <taxon>Pseudomonadati</taxon>
        <taxon>Pseudomonadota</taxon>
        <taxon>Gammaproteobacteria</taxon>
        <taxon>Alteromonadales</taxon>
        <taxon>Shewanellaceae</taxon>
        <taxon>Shewanella</taxon>
    </lineage>
</organism>
<dbReference type="Gene3D" id="3.40.50.360">
    <property type="match status" value="1"/>
</dbReference>
<comment type="catalytic activity">
    <reaction evidence="6">
        <text>2 a quinone + NADH + H(+) = 2 a 1,4-benzosemiquinone + NAD(+)</text>
        <dbReference type="Rhea" id="RHEA:65952"/>
        <dbReference type="ChEBI" id="CHEBI:15378"/>
        <dbReference type="ChEBI" id="CHEBI:57540"/>
        <dbReference type="ChEBI" id="CHEBI:57945"/>
        <dbReference type="ChEBI" id="CHEBI:132124"/>
        <dbReference type="ChEBI" id="CHEBI:134225"/>
    </reaction>
</comment>
<dbReference type="HAMAP" id="MF_01216">
    <property type="entry name" value="Azoreductase_type1"/>
    <property type="match status" value="1"/>
</dbReference>
<evidence type="ECO:0000313" key="8">
    <source>
        <dbReference type="EMBL" id="NMH66627.1"/>
    </source>
</evidence>
<evidence type="ECO:0000256" key="6">
    <source>
        <dbReference type="HAMAP-Rule" id="MF_01216"/>
    </source>
</evidence>
<dbReference type="Pfam" id="PF02525">
    <property type="entry name" value="Flavodoxin_2"/>
    <property type="match status" value="1"/>
</dbReference>
<comment type="caution">
    <text evidence="6">Lacks conserved residue(s) required for the propagation of feature annotation.</text>
</comment>
<accession>A0A972FVZ3</accession>
<comment type="function">
    <text evidence="6">Also exhibits azoreductase activity. Catalyzes the reductive cleavage of the azo bond in aromatic azo compounds to the corresponding amines.</text>
</comment>
<reference evidence="8" key="1">
    <citation type="submission" date="2020-04" db="EMBL/GenBank/DDBJ databases">
        <title>Description of Shewanella salipaludis sp. nov., isolated from a salt marsh.</title>
        <authorList>
            <person name="Park S."/>
            <person name="Yoon J.-H."/>
        </authorList>
    </citation>
    <scope>NUCLEOTIDE SEQUENCE</scope>
    <source>
        <strain evidence="8">SHSM-M6</strain>
    </source>
</reference>
<dbReference type="GO" id="GO:0016652">
    <property type="term" value="F:oxidoreductase activity, acting on NAD(P)H as acceptor"/>
    <property type="evidence" value="ECO:0007669"/>
    <property type="project" value="UniProtKB-UniRule"/>
</dbReference>
<comment type="similarity">
    <text evidence="6">Belongs to the azoreductase type 1 family.</text>
</comment>
<dbReference type="RefSeq" id="WP_169565350.1">
    <property type="nucleotide sequence ID" value="NZ_JAAXYH010000014.1"/>
</dbReference>
<comment type="function">
    <text evidence="6">Quinone reductase that provides resistance to thiol-specific stress caused by electrophilic quinones.</text>
</comment>
<dbReference type="GO" id="GO:0009055">
    <property type="term" value="F:electron transfer activity"/>
    <property type="evidence" value="ECO:0007669"/>
    <property type="project" value="UniProtKB-UniRule"/>
</dbReference>
<feature type="binding site" evidence="6">
    <location>
        <begin position="23"/>
        <end position="25"/>
    </location>
    <ligand>
        <name>FMN</name>
        <dbReference type="ChEBI" id="CHEBI:58210"/>
    </ligand>
</feature>
<comment type="subunit">
    <text evidence="6">Homodimer.</text>
</comment>
<keyword evidence="3 6" id="KW-0560">Oxidoreductase</keyword>
<feature type="domain" description="Flavodoxin-like fold" evidence="7">
    <location>
        <begin position="18"/>
        <end position="196"/>
    </location>
</feature>
<evidence type="ECO:0000256" key="1">
    <source>
        <dbReference type="ARBA" id="ARBA00022630"/>
    </source>
</evidence>
<dbReference type="EC" id="1.6.5.-" evidence="6"/>
<evidence type="ECO:0000256" key="5">
    <source>
        <dbReference type="ARBA" id="ARBA00048542"/>
    </source>
</evidence>
<feature type="binding site" evidence="6">
    <location>
        <position position="10"/>
    </location>
    <ligand>
        <name>FMN</name>
        <dbReference type="ChEBI" id="CHEBI:58210"/>
    </ligand>
</feature>
<evidence type="ECO:0000256" key="4">
    <source>
        <dbReference type="ARBA" id="ARBA00023027"/>
    </source>
</evidence>
<gene>
    <name evidence="6" type="primary">azoR</name>
    <name evidence="8" type="ORF">HC757_15840</name>
</gene>
<protein>
    <recommendedName>
        <fullName evidence="6">FMN dependent NADH:quinone oxidoreductase</fullName>
        <ecNumber evidence="6">1.6.5.-</ecNumber>
    </recommendedName>
    <alternativeName>
        <fullName evidence="6">Azo-dye reductase</fullName>
    </alternativeName>
    <alternativeName>
        <fullName evidence="6">FMN-dependent NADH-azo compound oxidoreductase</fullName>
    </alternativeName>
    <alternativeName>
        <fullName evidence="6">FMN-dependent NADH-azoreductase</fullName>
        <ecNumber evidence="6">1.7.1.17</ecNumber>
    </alternativeName>
</protein>
<dbReference type="Proteomes" id="UP000737113">
    <property type="component" value="Unassembled WGS sequence"/>
</dbReference>
<evidence type="ECO:0000259" key="7">
    <source>
        <dbReference type="Pfam" id="PF02525"/>
    </source>
</evidence>
<comment type="caution">
    <text evidence="8">The sequence shown here is derived from an EMBL/GenBank/DDBJ whole genome shotgun (WGS) entry which is preliminary data.</text>
</comment>
<evidence type="ECO:0000256" key="3">
    <source>
        <dbReference type="ARBA" id="ARBA00023002"/>
    </source>
</evidence>
<comment type="cofactor">
    <cofactor evidence="6">
        <name>FMN</name>
        <dbReference type="ChEBI" id="CHEBI:58210"/>
    </cofactor>
    <text evidence="6">Binds 1 FMN per subunit.</text>
</comment>
<dbReference type="PANTHER" id="PTHR43741">
    <property type="entry name" value="FMN-DEPENDENT NADH-AZOREDUCTASE 1"/>
    <property type="match status" value="1"/>
</dbReference>
<dbReference type="InterPro" id="IPR003680">
    <property type="entry name" value="Flavodoxin_fold"/>
</dbReference>
<name>A0A972FVZ3_9GAMM</name>
<evidence type="ECO:0000256" key="2">
    <source>
        <dbReference type="ARBA" id="ARBA00022643"/>
    </source>
</evidence>
<keyword evidence="4 6" id="KW-0520">NAD</keyword>
<dbReference type="InterPro" id="IPR029039">
    <property type="entry name" value="Flavoprotein-like_sf"/>
</dbReference>
<sequence length="229" mass="26320">MKNLLKIDASARCYDSDERRHNSISKELGHLFVDEWMKNNHQDRIGQRDLGLTPPAFISQSWIAAVFTPLEKRTSEQHELLAESDTYIDEVAQADVIIITAPMYNYGMPAVLKAWFDQIIRVNKTFTFDLARGDFPLEPIMSGKTLILLSSCGEFDFGPGGIREQMNHLGPHIRVLSKYLGVEHFYEIRSEYQEFADERHELSLLSAKNSIIELVDKLNAECHHRHKFA</sequence>
<dbReference type="GO" id="GO:0010181">
    <property type="term" value="F:FMN binding"/>
    <property type="evidence" value="ECO:0007669"/>
    <property type="project" value="UniProtKB-UniRule"/>
</dbReference>
<dbReference type="EMBL" id="JAAXYH010000014">
    <property type="protein sequence ID" value="NMH66627.1"/>
    <property type="molecule type" value="Genomic_DNA"/>
</dbReference>
<dbReference type="EC" id="1.7.1.17" evidence="6"/>
<dbReference type="InterPro" id="IPR023048">
    <property type="entry name" value="NADH:quinone_OxRdtase_FMN_depd"/>
</dbReference>